<reference evidence="4 5" key="1">
    <citation type="submission" date="2019-01" db="EMBL/GenBank/DDBJ databases">
        <title>Oerskovia turbata Genome sequencing and assembly.</title>
        <authorList>
            <person name="Dou T."/>
        </authorList>
    </citation>
    <scope>NUCLEOTIDE SEQUENCE [LARGE SCALE GENOMIC DNA]</scope>
    <source>
        <strain evidence="3 4">JCM12123</strain>
        <strain evidence="2 5">JCM3160</strain>
    </source>
</reference>
<dbReference type="Proteomes" id="UP000289805">
    <property type="component" value="Unassembled WGS sequence"/>
</dbReference>
<dbReference type="AlphaFoldDB" id="A0A4Q1KRN3"/>
<comment type="caution">
    <text evidence="3">The sequence shown here is derived from an EMBL/GenBank/DDBJ whole genome shotgun (WGS) entry which is preliminary data.</text>
</comment>
<accession>A0A4Q1KRN3</accession>
<feature type="transmembrane region" description="Helical" evidence="1">
    <location>
        <begin position="16"/>
        <end position="42"/>
    </location>
</feature>
<evidence type="ECO:0000256" key="1">
    <source>
        <dbReference type="SAM" id="Phobius"/>
    </source>
</evidence>
<dbReference type="OrthoDB" id="10004865at2"/>
<gene>
    <name evidence="2" type="ORF">EQW73_16975</name>
    <name evidence="3" type="ORF">EQW78_15605</name>
</gene>
<dbReference type="EMBL" id="SDJQ01000021">
    <property type="protein sequence ID" value="RXR31999.1"/>
    <property type="molecule type" value="Genomic_DNA"/>
</dbReference>
<keyword evidence="1" id="KW-0812">Transmembrane</keyword>
<feature type="transmembrane region" description="Helical" evidence="1">
    <location>
        <begin position="104"/>
        <end position="125"/>
    </location>
</feature>
<name>A0A4Q1KRN3_9CELL</name>
<dbReference type="Proteomes" id="UP000290517">
    <property type="component" value="Unassembled WGS sequence"/>
</dbReference>
<dbReference type="EMBL" id="SDJR01000014">
    <property type="protein sequence ID" value="RXR22042.1"/>
    <property type="molecule type" value="Genomic_DNA"/>
</dbReference>
<organism evidence="3 4">
    <name type="scientific">Oerskovia turbata</name>
    <dbReference type="NCBI Taxonomy" id="1713"/>
    <lineage>
        <taxon>Bacteria</taxon>
        <taxon>Bacillati</taxon>
        <taxon>Actinomycetota</taxon>
        <taxon>Actinomycetes</taxon>
        <taxon>Micrococcales</taxon>
        <taxon>Cellulomonadaceae</taxon>
        <taxon>Oerskovia</taxon>
    </lineage>
</organism>
<dbReference type="RefSeq" id="WP_030152434.1">
    <property type="nucleotide sequence ID" value="NZ_JOFV01000015.1"/>
</dbReference>
<dbReference type="STRING" id="1713.GCA_000718325_02951"/>
<proteinExistence type="predicted"/>
<evidence type="ECO:0000313" key="5">
    <source>
        <dbReference type="Proteomes" id="UP000290517"/>
    </source>
</evidence>
<evidence type="ECO:0000313" key="2">
    <source>
        <dbReference type="EMBL" id="RXR22042.1"/>
    </source>
</evidence>
<protein>
    <submittedName>
        <fullName evidence="3">Uncharacterized protein</fullName>
    </submittedName>
</protein>
<keyword evidence="5" id="KW-1185">Reference proteome</keyword>
<sequence length="127" mass="13374">MKGLSPVMASERRRGVAVLYVTAVVLVMVGAMIGAGAVFLAAWQSGGDAGLDCLLRTWPEGATQDQLVAAEYAIAPSRLTCDWQEGANGALISQVYRLNPGTDAVSLLLVVAGIVLAALATWRFVRR</sequence>
<keyword evidence="1" id="KW-0472">Membrane</keyword>
<keyword evidence="1" id="KW-1133">Transmembrane helix</keyword>
<evidence type="ECO:0000313" key="3">
    <source>
        <dbReference type="EMBL" id="RXR31999.1"/>
    </source>
</evidence>
<evidence type="ECO:0000313" key="4">
    <source>
        <dbReference type="Proteomes" id="UP000289805"/>
    </source>
</evidence>